<dbReference type="InterPro" id="IPR020635">
    <property type="entry name" value="Tyr_kinase_cat_dom"/>
</dbReference>
<comment type="similarity">
    <text evidence="9">Belongs to the protein kinase superfamily. Tyr protein kinase family.</text>
</comment>
<evidence type="ECO:0000256" key="6">
    <source>
        <dbReference type="ARBA" id="ARBA00051245"/>
    </source>
</evidence>
<dbReference type="SUPFAM" id="SSF55550">
    <property type="entry name" value="SH2 domain"/>
    <property type="match status" value="1"/>
</dbReference>
<keyword evidence="14" id="KW-1185">Reference proteome</keyword>
<feature type="compositionally biased region" description="Polar residues" evidence="10">
    <location>
        <begin position="38"/>
        <end position="58"/>
    </location>
</feature>
<keyword evidence="2 8" id="KW-0547">Nucleotide-binding</keyword>
<name>A0AA36D3I7_9BILA</name>
<dbReference type="Gene3D" id="3.30.200.20">
    <property type="entry name" value="Phosphorylase Kinase, domain 1"/>
    <property type="match status" value="1"/>
</dbReference>
<dbReference type="InterPro" id="IPR000719">
    <property type="entry name" value="Prot_kinase_dom"/>
</dbReference>
<dbReference type="InterPro" id="IPR036860">
    <property type="entry name" value="SH2_dom_sf"/>
</dbReference>
<proteinExistence type="inferred from homology"/>
<feature type="region of interest" description="Disordered" evidence="10">
    <location>
        <begin position="704"/>
        <end position="745"/>
    </location>
</feature>
<evidence type="ECO:0000256" key="8">
    <source>
        <dbReference type="PROSITE-ProRule" id="PRU10141"/>
    </source>
</evidence>
<comment type="catalytic activity">
    <reaction evidence="6 9">
        <text>L-tyrosyl-[protein] + ATP = O-phospho-L-tyrosyl-[protein] + ADP + H(+)</text>
        <dbReference type="Rhea" id="RHEA:10596"/>
        <dbReference type="Rhea" id="RHEA-COMP:10136"/>
        <dbReference type="Rhea" id="RHEA-COMP:20101"/>
        <dbReference type="ChEBI" id="CHEBI:15378"/>
        <dbReference type="ChEBI" id="CHEBI:30616"/>
        <dbReference type="ChEBI" id="CHEBI:46858"/>
        <dbReference type="ChEBI" id="CHEBI:61978"/>
        <dbReference type="ChEBI" id="CHEBI:456216"/>
        <dbReference type="EC" id="2.7.10.2"/>
    </reaction>
</comment>
<feature type="compositionally biased region" description="Polar residues" evidence="10">
    <location>
        <begin position="342"/>
        <end position="351"/>
    </location>
</feature>
<dbReference type="PROSITE" id="PS00109">
    <property type="entry name" value="PROTEIN_KINASE_TYR"/>
    <property type="match status" value="1"/>
</dbReference>
<evidence type="ECO:0000313" key="13">
    <source>
        <dbReference type="EMBL" id="CAJ0579234.1"/>
    </source>
</evidence>
<sequence>MMPGGNSGPEKRNPSNQSPGACTTPQQEATTPPADANKTASPTALNTTIGACTTPRQEATTPTADAMMTTTPTVLNTTIGPCTTPQQEDTGPPADAMQTTSPTVLNSTIAQAKKAPTPSAKSPARRRIRQVPLTAKDGAEKLRWLGYSSQELALMELLRSDGYGILWASTTCQQPGLSLNSLGIVLEVETGTQWAQLLRAGDIILHVSGLTDITTEAMQTAGPRRLTFARKGSYNPELLECLRRETLLALPPDGADLWRVQLGVDEEATLRPPYALLHACKPRLLPREDIATLLVRDGQFLVRISEPEEKQEKEIIISFYQNDGGGPVVRPRRNRSQRDSGRGTTAKSVNMSGKRGLTKEKADKPKGPIKHMIVHLVEEQYSVDQKKCFRNLTDLINYYSTSDPAAGESRADAKQKCRLEEPIPRQIWEYEHKDVKLEKKLGNGEFGEVWKGQLNRKGPQPKQVDVAIKLAKGEVAAAKKKRKEIMQESRVMRDLIHPNVVRAYGVAVLENPMYILLELIQGGDLLKFLKSESKPTRRELKRIMFQCACGLEFIHQKEVIHRDLAARNCLYDGERLRISDFGLSVRGPVFLLPKNANQRLPIRWLAPEILTLGTFTYKTDVWAFGCLVVEIYSNGELPHAGKTNGEVKEGLVQRHTAPKMPPGIPQDMVNFCNDYIWVREKQRTDMLKVVNLLGAIGHFQRPVIGGDEEPGAANIHDGPSVAETSGTQDGGGNAADGEEKKPQPA</sequence>
<dbReference type="InterPro" id="IPR001245">
    <property type="entry name" value="Ser-Thr/Tyr_kinase_cat_dom"/>
</dbReference>
<organism evidence="13 14">
    <name type="scientific">Mesorhabditis spiculigera</name>
    <dbReference type="NCBI Taxonomy" id="96644"/>
    <lineage>
        <taxon>Eukaryota</taxon>
        <taxon>Metazoa</taxon>
        <taxon>Ecdysozoa</taxon>
        <taxon>Nematoda</taxon>
        <taxon>Chromadorea</taxon>
        <taxon>Rhabditida</taxon>
        <taxon>Rhabditina</taxon>
        <taxon>Rhabditomorpha</taxon>
        <taxon>Rhabditoidea</taxon>
        <taxon>Rhabditidae</taxon>
        <taxon>Mesorhabditinae</taxon>
        <taxon>Mesorhabditis</taxon>
    </lineage>
</organism>
<dbReference type="InterPro" id="IPR008266">
    <property type="entry name" value="Tyr_kinase_AS"/>
</dbReference>
<dbReference type="GO" id="GO:0004715">
    <property type="term" value="F:non-membrane spanning protein tyrosine kinase activity"/>
    <property type="evidence" value="ECO:0007669"/>
    <property type="project" value="UniProtKB-EC"/>
</dbReference>
<accession>A0AA36D3I7</accession>
<evidence type="ECO:0000256" key="9">
    <source>
        <dbReference type="RuleBase" id="RU362096"/>
    </source>
</evidence>
<dbReference type="CDD" id="cd00192">
    <property type="entry name" value="PTKc"/>
    <property type="match status" value="1"/>
</dbReference>
<dbReference type="SMART" id="SM00252">
    <property type="entry name" value="SH2"/>
    <property type="match status" value="1"/>
</dbReference>
<dbReference type="Pfam" id="PF07714">
    <property type="entry name" value="PK_Tyr_Ser-Thr"/>
    <property type="match status" value="1"/>
</dbReference>
<dbReference type="Gene3D" id="3.30.505.10">
    <property type="entry name" value="SH2 domain"/>
    <property type="match status" value="1"/>
</dbReference>
<dbReference type="InterPro" id="IPR050198">
    <property type="entry name" value="Non-receptor_tyrosine_kinases"/>
</dbReference>
<dbReference type="PANTHER" id="PTHR24418">
    <property type="entry name" value="TYROSINE-PROTEIN KINASE"/>
    <property type="match status" value="1"/>
</dbReference>
<evidence type="ECO:0000259" key="12">
    <source>
        <dbReference type="PROSITE" id="PS50011"/>
    </source>
</evidence>
<evidence type="ECO:0000256" key="4">
    <source>
        <dbReference type="ARBA" id="ARBA00022840"/>
    </source>
</evidence>
<evidence type="ECO:0000256" key="7">
    <source>
        <dbReference type="PROSITE-ProRule" id="PRU00191"/>
    </source>
</evidence>
<dbReference type="GO" id="GO:0005524">
    <property type="term" value="F:ATP binding"/>
    <property type="evidence" value="ECO:0007669"/>
    <property type="project" value="UniProtKB-UniRule"/>
</dbReference>
<dbReference type="SMART" id="SM00219">
    <property type="entry name" value="TyrKc"/>
    <property type="match status" value="1"/>
</dbReference>
<dbReference type="PROSITE" id="PS50001">
    <property type="entry name" value="SH2"/>
    <property type="match status" value="1"/>
</dbReference>
<keyword evidence="5 9" id="KW-0829">Tyrosine-protein kinase</keyword>
<dbReference type="AlphaFoldDB" id="A0AA36D3I7"/>
<evidence type="ECO:0000313" key="14">
    <source>
        <dbReference type="Proteomes" id="UP001177023"/>
    </source>
</evidence>
<feature type="compositionally biased region" description="Low complexity" evidence="10">
    <location>
        <begin position="21"/>
        <end position="36"/>
    </location>
</feature>
<evidence type="ECO:0000259" key="11">
    <source>
        <dbReference type="PROSITE" id="PS50001"/>
    </source>
</evidence>
<feature type="region of interest" description="Disordered" evidence="10">
    <location>
        <begin position="326"/>
        <end position="365"/>
    </location>
</feature>
<feature type="region of interest" description="Disordered" evidence="10">
    <location>
        <begin position="1"/>
        <end position="63"/>
    </location>
</feature>
<evidence type="ECO:0000256" key="3">
    <source>
        <dbReference type="ARBA" id="ARBA00022777"/>
    </source>
</evidence>
<dbReference type="EMBL" id="CATQJA010002656">
    <property type="protein sequence ID" value="CAJ0579234.1"/>
    <property type="molecule type" value="Genomic_DNA"/>
</dbReference>
<dbReference type="InterPro" id="IPR011009">
    <property type="entry name" value="Kinase-like_dom_sf"/>
</dbReference>
<reference evidence="13" key="1">
    <citation type="submission" date="2023-06" db="EMBL/GenBank/DDBJ databases">
        <authorList>
            <person name="Delattre M."/>
        </authorList>
    </citation>
    <scope>NUCLEOTIDE SEQUENCE</scope>
    <source>
        <strain evidence="13">AF72</strain>
    </source>
</reference>
<comment type="caution">
    <text evidence="13">The sequence shown here is derived from an EMBL/GenBank/DDBJ whole genome shotgun (WGS) entry which is preliminary data.</text>
</comment>
<keyword evidence="7" id="KW-0727">SH2 domain</keyword>
<protein>
    <recommendedName>
        <fullName evidence="9">Tyrosine-protein kinase</fullName>
        <ecNumber evidence="9">2.7.10.2</ecNumber>
    </recommendedName>
</protein>
<evidence type="ECO:0000256" key="5">
    <source>
        <dbReference type="ARBA" id="ARBA00023137"/>
    </source>
</evidence>
<dbReference type="SUPFAM" id="SSF56112">
    <property type="entry name" value="Protein kinase-like (PK-like)"/>
    <property type="match status" value="1"/>
</dbReference>
<dbReference type="PRINTS" id="PR00109">
    <property type="entry name" value="TYRKINASE"/>
</dbReference>
<dbReference type="EC" id="2.7.10.2" evidence="9"/>
<dbReference type="InterPro" id="IPR017441">
    <property type="entry name" value="Protein_kinase_ATP_BS"/>
</dbReference>
<feature type="binding site" evidence="8">
    <location>
        <position position="469"/>
    </location>
    <ligand>
        <name>ATP</name>
        <dbReference type="ChEBI" id="CHEBI:30616"/>
    </ligand>
</feature>
<keyword evidence="1 9" id="KW-0808">Transferase</keyword>
<gene>
    <name evidence="13" type="ORF">MSPICULIGERA_LOCUS17461</name>
</gene>
<keyword evidence="4 8" id="KW-0067">ATP-binding</keyword>
<keyword evidence="3 9" id="KW-0418">Kinase</keyword>
<feature type="non-terminal residue" evidence="13">
    <location>
        <position position="745"/>
    </location>
</feature>
<evidence type="ECO:0000256" key="1">
    <source>
        <dbReference type="ARBA" id="ARBA00022679"/>
    </source>
</evidence>
<feature type="domain" description="Protein kinase" evidence="12">
    <location>
        <begin position="435"/>
        <end position="704"/>
    </location>
</feature>
<evidence type="ECO:0000256" key="10">
    <source>
        <dbReference type="SAM" id="MobiDB-lite"/>
    </source>
</evidence>
<dbReference type="PROSITE" id="PS50011">
    <property type="entry name" value="PROTEIN_KINASE_DOM"/>
    <property type="match status" value="1"/>
</dbReference>
<dbReference type="InterPro" id="IPR000980">
    <property type="entry name" value="SH2"/>
</dbReference>
<evidence type="ECO:0000256" key="2">
    <source>
        <dbReference type="ARBA" id="ARBA00022741"/>
    </source>
</evidence>
<dbReference type="PROSITE" id="PS00107">
    <property type="entry name" value="PROTEIN_KINASE_ATP"/>
    <property type="match status" value="1"/>
</dbReference>
<dbReference type="Gene3D" id="1.10.510.10">
    <property type="entry name" value="Transferase(Phosphotransferase) domain 1"/>
    <property type="match status" value="1"/>
</dbReference>
<feature type="domain" description="SH2" evidence="11">
    <location>
        <begin position="285"/>
        <end position="423"/>
    </location>
</feature>
<dbReference type="Proteomes" id="UP001177023">
    <property type="component" value="Unassembled WGS sequence"/>
</dbReference>